<dbReference type="InterPro" id="IPR005672">
    <property type="entry name" value="Phosphate_PstA"/>
</dbReference>
<feature type="transmembrane region" description="Helical" evidence="8">
    <location>
        <begin position="143"/>
        <end position="166"/>
    </location>
</feature>
<evidence type="ECO:0000256" key="5">
    <source>
        <dbReference type="ARBA" id="ARBA00022692"/>
    </source>
</evidence>
<gene>
    <name evidence="10" type="ORF">KDA_23380</name>
</gene>
<dbReference type="PANTHER" id="PTHR43470">
    <property type="entry name" value="PHOSPHATE TRANSPORT SYSTEM PERMEASE PROTEIN PSTA-RELATED"/>
    <property type="match status" value="1"/>
</dbReference>
<keyword evidence="4 8" id="KW-1003">Cell membrane</keyword>
<dbReference type="InterPro" id="IPR000515">
    <property type="entry name" value="MetI-like"/>
</dbReference>
<dbReference type="Gene3D" id="1.10.3720.10">
    <property type="entry name" value="MetI-like"/>
    <property type="match status" value="1"/>
</dbReference>
<comment type="caution">
    <text evidence="8">Lacks conserved residue(s) required for the propagation of feature annotation.</text>
</comment>
<evidence type="ECO:0000256" key="2">
    <source>
        <dbReference type="ARBA" id="ARBA00007069"/>
    </source>
</evidence>
<feature type="domain" description="ABC transmembrane type-1" evidence="9">
    <location>
        <begin position="85"/>
        <end position="296"/>
    </location>
</feature>
<feature type="transmembrane region" description="Helical" evidence="8">
    <location>
        <begin position="204"/>
        <end position="225"/>
    </location>
</feature>
<comment type="caution">
    <text evidence="10">The sequence shown here is derived from an EMBL/GenBank/DDBJ whole genome shotgun (WGS) entry which is preliminary data.</text>
</comment>
<reference evidence="11" key="1">
    <citation type="submission" date="2018-12" db="EMBL/GenBank/DDBJ databases">
        <title>Tengunoibacter tsumagoiensis gen. nov., sp. nov., Dictyobacter kobayashii sp. nov., D. alpinus sp. nov., and D. joshuensis sp. nov. and description of Dictyobacteraceae fam. nov. within the order Ktedonobacterales isolated from Tengu-no-mugimeshi.</title>
        <authorList>
            <person name="Wang C.M."/>
            <person name="Zheng Y."/>
            <person name="Sakai Y."/>
            <person name="Toyoda A."/>
            <person name="Minakuchi Y."/>
            <person name="Abe K."/>
            <person name="Yokota A."/>
            <person name="Yabe S."/>
        </authorList>
    </citation>
    <scope>NUCLEOTIDE SEQUENCE [LARGE SCALE GENOMIC DNA]</scope>
    <source>
        <strain evidence="11">Uno16</strain>
    </source>
</reference>
<evidence type="ECO:0000256" key="6">
    <source>
        <dbReference type="ARBA" id="ARBA00022989"/>
    </source>
</evidence>
<dbReference type="GO" id="GO:0035435">
    <property type="term" value="P:phosphate ion transmembrane transport"/>
    <property type="evidence" value="ECO:0007669"/>
    <property type="project" value="InterPro"/>
</dbReference>
<accession>A0A402B679</accession>
<dbReference type="PROSITE" id="PS50928">
    <property type="entry name" value="ABC_TM1"/>
    <property type="match status" value="1"/>
</dbReference>
<keyword evidence="6 8" id="KW-1133">Transmembrane helix</keyword>
<dbReference type="CDD" id="cd06261">
    <property type="entry name" value="TM_PBP2"/>
    <property type="match status" value="1"/>
</dbReference>
<dbReference type="RefSeq" id="WP_126627264.1">
    <property type="nucleotide sequence ID" value="NZ_BIFT01000001.1"/>
</dbReference>
<evidence type="ECO:0000313" key="11">
    <source>
        <dbReference type="Proteomes" id="UP000287171"/>
    </source>
</evidence>
<keyword evidence="7 8" id="KW-0472">Membrane</keyword>
<evidence type="ECO:0000256" key="1">
    <source>
        <dbReference type="ARBA" id="ARBA00004651"/>
    </source>
</evidence>
<dbReference type="GO" id="GO:0005315">
    <property type="term" value="F:phosphate transmembrane transporter activity"/>
    <property type="evidence" value="ECO:0007669"/>
    <property type="project" value="InterPro"/>
</dbReference>
<dbReference type="Proteomes" id="UP000287171">
    <property type="component" value="Unassembled WGS sequence"/>
</dbReference>
<dbReference type="Pfam" id="PF00528">
    <property type="entry name" value="BPD_transp_1"/>
    <property type="match status" value="1"/>
</dbReference>
<evidence type="ECO:0000259" key="9">
    <source>
        <dbReference type="PROSITE" id="PS50928"/>
    </source>
</evidence>
<name>A0A402B679_9CHLR</name>
<comment type="similarity">
    <text evidence="2 8">Belongs to the binding-protein-dependent transport system permease family. CysTW subfamily.</text>
</comment>
<evidence type="ECO:0000256" key="7">
    <source>
        <dbReference type="ARBA" id="ARBA00023136"/>
    </source>
</evidence>
<dbReference type="NCBIfam" id="TIGR00974">
    <property type="entry name" value="3a0107s02c"/>
    <property type="match status" value="1"/>
</dbReference>
<dbReference type="AlphaFoldDB" id="A0A402B679"/>
<keyword evidence="3" id="KW-0813">Transport</keyword>
<dbReference type="PANTHER" id="PTHR43470:SF4">
    <property type="entry name" value="ABC TRANSPORTER PERMEASE PROTEIN YQGI-RELATED"/>
    <property type="match status" value="1"/>
</dbReference>
<evidence type="ECO:0000256" key="8">
    <source>
        <dbReference type="RuleBase" id="RU363043"/>
    </source>
</evidence>
<keyword evidence="11" id="KW-1185">Reference proteome</keyword>
<evidence type="ECO:0000313" key="10">
    <source>
        <dbReference type="EMBL" id="GCE26854.1"/>
    </source>
</evidence>
<comment type="subcellular location">
    <subcellularLocation>
        <location evidence="1 8">Cell membrane</location>
        <topology evidence="1 8">Multi-pass membrane protein</topology>
    </subcellularLocation>
</comment>
<feature type="transmembrane region" description="Helical" evidence="8">
    <location>
        <begin position="36"/>
        <end position="57"/>
    </location>
</feature>
<dbReference type="SUPFAM" id="SSF161098">
    <property type="entry name" value="MetI-like"/>
    <property type="match status" value="1"/>
</dbReference>
<protein>
    <recommendedName>
        <fullName evidence="8">Phosphate transport system permease protein PstA</fullName>
    </recommendedName>
</protein>
<dbReference type="OrthoDB" id="9785113at2"/>
<sequence length="310" mass="33098">MSAQQHVSQLQPEDIYAQKVAALQQLTRRLHSNNRWALAVLWIVATIVTLIFIWIILRLLLQGFPALSNPGFYAPTGDASVGAQIFNTFYILILAELILVPVSLAAAVFLIEYAPQGRLVTAIHFAAETLSGVPSIVLGLFGYAFFCTFLGFGLSRIAGALTLLCLNFPNTLRLFENALDGVSRELREGGLALGASRWRVVHTVVFPSAMAGIITGIVLSAGKIIGEAAALIFTMGASNPANVFTLNPFIGSDNLTINIYNIQSTGGGLTKAVADTVTSGSAALLIVILLLINLVARYVGKILQRSVTIT</sequence>
<proteinExistence type="inferred from homology"/>
<organism evidence="10 11">
    <name type="scientific">Dictyobacter alpinus</name>
    <dbReference type="NCBI Taxonomy" id="2014873"/>
    <lineage>
        <taxon>Bacteria</taxon>
        <taxon>Bacillati</taxon>
        <taxon>Chloroflexota</taxon>
        <taxon>Ktedonobacteria</taxon>
        <taxon>Ktedonobacterales</taxon>
        <taxon>Dictyobacteraceae</taxon>
        <taxon>Dictyobacter</taxon>
    </lineage>
</organism>
<feature type="transmembrane region" description="Helical" evidence="8">
    <location>
        <begin position="277"/>
        <end position="296"/>
    </location>
</feature>
<evidence type="ECO:0000256" key="4">
    <source>
        <dbReference type="ARBA" id="ARBA00022475"/>
    </source>
</evidence>
<dbReference type="EMBL" id="BIFT01000001">
    <property type="protein sequence ID" value="GCE26854.1"/>
    <property type="molecule type" value="Genomic_DNA"/>
</dbReference>
<evidence type="ECO:0000256" key="3">
    <source>
        <dbReference type="ARBA" id="ARBA00022448"/>
    </source>
</evidence>
<dbReference type="InterPro" id="IPR035906">
    <property type="entry name" value="MetI-like_sf"/>
</dbReference>
<keyword evidence="5 8" id="KW-0812">Transmembrane</keyword>
<dbReference type="GO" id="GO:0005886">
    <property type="term" value="C:plasma membrane"/>
    <property type="evidence" value="ECO:0007669"/>
    <property type="project" value="UniProtKB-SubCell"/>
</dbReference>
<feature type="transmembrane region" description="Helical" evidence="8">
    <location>
        <begin position="89"/>
        <end position="111"/>
    </location>
</feature>